<feature type="domain" description="Shikimate dehydrogenase substrate binding N-terminal" evidence="4">
    <location>
        <begin position="6"/>
        <end position="88"/>
    </location>
</feature>
<dbReference type="CDD" id="cd01065">
    <property type="entry name" value="NAD_bind_Shikimate_DH"/>
    <property type="match status" value="1"/>
</dbReference>
<dbReference type="EMBL" id="LVXG01000010">
    <property type="protein sequence ID" value="OQP51744.1"/>
    <property type="molecule type" value="Genomic_DNA"/>
</dbReference>
<evidence type="ECO:0000313" key="6">
    <source>
        <dbReference type="Proteomes" id="UP000192610"/>
    </source>
</evidence>
<organism evidence="5 6">
    <name type="scientific">Niastella yeongjuensis</name>
    <dbReference type="NCBI Taxonomy" id="354355"/>
    <lineage>
        <taxon>Bacteria</taxon>
        <taxon>Pseudomonadati</taxon>
        <taxon>Bacteroidota</taxon>
        <taxon>Chitinophagia</taxon>
        <taxon>Chitinophagales</taxon>
        <taxon>Chitinophagaceae</taxon>
        <taxon>Niastella</taxon>
    </lineage>
</organism>
<reference evidence="6" key="1">
    <citation type="submission" date="2016-04" db="EMBL/GenBank/DDBJ databases">
        <authorList>
            <person name="Chen L."/>
            <person name="Zhuang W."/>
            <person name="Wang G."/>
        </authorList>
    </citation>
    <scope>NUCLEOTIDE SEQUENCE [LARGE SCALE GENOMIC DNA]</scope>
    <source>
        <strain evidence="6">17621</strain>
    </source>
</reference>
<dbReference type="STRING" id="354355.SAMN05660816_06834"/>
<evidence type="ECO:0000259" key="4">
    <source>
        <dbReference type="Pfam" id="PF08501"/>
    </source>
</evidence>
<keyword evidence="3" id="KW-0057">Aromatic amino acid biosynthesis</keyword>
<accession>A0A1V9F0G7</accession>
<dbReference type="GO" id="GO:0009073">
    <property type="term" value="P:aromatic amino acid family biosynthetic process"/>
    <property type="evidence" value="ECO:0007669"/>
    <property type="project" value="UniProtKB-KW"/>
</dbReference>
<evidence type="ECO:0000313" key="5">
    <source>
        <dbReference type="EMBL" id="OQP51744.1"/>
    </source>
</evidence>
<dbReference type="Gene3D" id="3.40.50.720">
    <property type="entry name" value="NAD(P)-binding Rossmann-like Domain"/>
    <property type="match status" value="1"/>
</dbReference>
<dbReference type="Pfam" id="PF08501">
    <property type="entry name" value="Shikimate_dh_N"/>
    <property type="match status" value="1"/>
</dbReference>
<dbReference type="SUPFAM" id="SSF53223">
    <property type="entry name" value="Aminoacid dehydrogenase-like, N-terminal domain"/>
    <property type="match status" value="1"/>
</dbReference>
<name>A0A1V9F0G7_9BACT</name>
<comment type="caution">
    <text evidence="5">The sequence shown here is derived from an EMBL/GenBank/DDBJ whole genome shotgun (WGS) entry which is preliminary data.</text>
</comment>
<dbReference type="AlphaFoldDB" id="A0A1V9F0G7"/>
<dbReference type="RefSeq" id="WP_081198335.1">
    <property type="nucleotide sequence ID" value="NZ_FOCZ01000026.1"/>
</dbReference>
<protein>
    <submittedName>
        <fullName evidence="5">Shikimate dehydrogenase</fullName>
    </submittedName>
</protein>
<evidence type="ECO:0000256" key="2">
    <source>
        <dbReference type="ARBA" id="ARBA00023002"/>
    </source>
</evidence>
<dbReference type="InterPro" id="IPR036291">
    <property type="entry name" value="NAD(P)-bd_dom_sf"/>
</dbReference>
<dbReference type="GO" id="GO:0009423">
    <property type="term" value="P:chorismate biosynthetic process"/>
    <property type="evidence" value="ECO:0007669"/>
    <property type="project" value="TreeGrafter"/>
</dbReference>
<dbReference type="GO" id="GO:0019632">
    <property type="term" value="P:shikimate metabolic process"/>
    <property type="evidence" value="ECO:0007669"/>
    <property type="project" value="TreeGrafter"/>
</dbReference>
<comment type="pathway">
    <text evidence="1">Metabolic intermediate biosynthesis; chorismate biosynthesis; chorismate from D-erythrose 4-phosphate and phosphoenolpyruvate: step 4/7.</text>
</comment>
<dbReference type="Proteomes" id="UP000192610">
    <property type="component" value="Unassembled WGS sequence"/>
</dbReference>
<dbReference type="PANTHER" id="PTHR21089">
    <property type="entry name" value="SHIKIMATE DEHYDROGENASE"/>
    <property type="match status" value="1"/>
</dbReference>
<keyword evidence="6" id="KW-1185">Reference proteome</keyword>
<sequence length="244" mass="27328">MKKYGLIGYPLSHSFSQKYFTEKFQREGITGCVYDNFPLASIDEFAALIQTQTDLHGLNVTIPYKEKVIPFLTAQSEVVKTIGACNCIRIENGELTGHNTDVVGFEESLRPLLQPHHKKALVLGTGGAAKAVHFVLNKLGIEFYEVSRTPGTTRQLSYQQVDEAVIKEHEVIINTSPLGMYPNIDECPPLPYQALTSSHYLFDLVYNPAKTLFLQKGEEQGAAIKNGHDMLIIQAEESWRIWNA</sequence>
<evidence type="ECO:0000256" key="1">
    <source>
        <dbReference type="ARBA" id="ARBA00004871"/>
    </source>
</evidence>
<dbReference type="SUPFAM" id="SSF51735">
    <property type="entry name" value="NAD(P)-binding Rossmann-fold domains"/>
    <property type="match status" value="1"/>
</dbReference>
<dbReference type="GO" id="GO:0050661">
    <property type="term" value="F:NADP binding"/>
    <property type="evidence" value="ECO:0007669"/>
    <property type="project" value="TreeGrafter"/>
</dbReference>
<dbReference type="InterPro" id="IPR013708">
    <property type="entry name" value="Shikimate_DH-bd_N"/>
</dbReference>
<dbReference type="InterPro" id="IPR046346">
    <property type="entry name" value="Aminoacid_DH-like_N_sf"/>
</dbReference>
<dbReference type="GO" id="GO:0004764">
    <property type="term" value="F:shikimate 3-dehydrogenase (NADP+) activity"/>
    <property type="evidence" value="ECO:0007669"/>
    <property type="project" value="InterPro"/>
</dbReference>
<proteinExistence type="predicted"/>
<evidence type="ECO:0000256" key="3">
    <source>
        <dbReference type="ARBA" id="ARBA00023141"/>
    </source>
</evidence>
<keyword evidence="3" id="KW-0028">Amino-acid biosynthesis</keyword>
<dbReference type="OrthoDB" id="9792692at2"/>
<dbReference type="PANTHER" id="PTHR21089:SF1">
    <property type="entry name" value="BIFUNCTIONAL 3-DEHYDROQUINATE DEHYDRATASE_SHIKIMATE DEHYDROGENASE, CHLOROPLASTIC"/>
    <property type="match status" value="1"/>
</dbReference>
<keyword evidence="2" id="KW-0560">Oxidoreductase</keyword>
<gene>
    <name evidence="5" type="primary">aroE</name>
    <name evidence="5" type="ORF">A4H97_26395</name>
</gene>
<dbReference type="Gene3D" id="3.40.50.10860">
    <property type="entry name" value="Leucine Dehydrogenase, chain A, domain 1"/>
    <property type="match status" value="1"/>
</dbReference>
<dbReference type="InterPro" id="IPR022893">
    <property type="entry name" value="Shikimate_DH_fam"/>
</dbReference>
<dbReference type="GO" id="GO:0005829">
    <property type="term" value="C:cytosol"/>
    <property type="evidence" value="ECO:0007669"/>
    <property type="project" value="TreeGrafter"/>
</dbReference>